<dbReference type="InterPro" id="IPR011009">
    <property type="entry name" value="Kinase-like_dom_sf"/>
</dbReference>
<comment type="caution">
    <text evidence="2">The sequence shown here is derived from an EMBL/GenBank/DDBJ whole genome shotgun (WGS) entry which is preliminary data.</text>
</comment>
<keyword evidence="3" id="KW-1185">Reference proteome</keyword>
<name>A0A9Q5I5V6_SANBA</name>
<accession>A0A9Q5I5V6</accession>
<dbReference type="OrthoDB" id="1911848at2759"/>
<protein>
    <recommendedName>
        <fullName evidence="1">Protein kinase domain-containing protein</fullName>
    </recommendedName>
</protein>
<dbReference type="PROSITE" id="PS50011">
    <property type="entry name" value="PROTEIN_KINASE_DOM"/>
    <property type="match status" value="1"/>
</dbReference>
<dbReference type="GO" id="GO:0004672">
    <property type="term" value="F:protein kinase activity"/>
    <property type="evidence" value="ECO:0007669"/>
    <property type="project" value="InterPro"/>
</dbReference>
<dbReference type="InterPro" id="IPR000719">
    <property type="entry name" value="Prot_kinase_dom"/>
</dbReference>
<gene>
    <name evidence="2" type="ORF">A7U60_g793</name>
</gene>
<dbReference type="PANTHER" id="PTHR37542">
    <property type="entry name" value="HELO DOMAIN-CONTAINING PROTEIN-RELATED"/>
    <property type="match status" value="1"/>
</dbReference>
<dbReference type="GO" id="GO:0005524">
    <property type="term" value="F:ATP binding"/>
    <property type="evidence" value="ECO:0007669"/>
    <property type="project" value="InterPro"/>
</dbReference>
<proteinExistence type="predicted"/>
<dbReference type="SUPFAM" id="SSF56112">
    <property type="entry name" value="Protein kinase-like (PK-like)"/>
    <property type="match status" value="1"/>
</dbReference>
<feature type="domain" description="Protein kinase" evidence="1">
    <location>
        <begin position="35"/>
        <end position="365"/>
    </location>
</feature>
<organism evidence="2 3">
    <name type="scientific">Sanghuangporus baumii</name>
    <name type="common">Phellinus baumii</name>
    <dbReference type="NCBI Taxonomy" id="108892"/>
    <lineage>
        <taxon>Eukaryota</taxon>
        <taxon>Fungi</taxon>
        <taxon>Dikarya</taxon>
        <taxon>Basidiomycota</taxon>
        <taxon>Agaricomycotina</taxon>
        <taxon>Agaricomycetes</taxon>
        <taxon>Hymenochaetales</taxon>
        <taxon>Hymenochaetaceae</taxon>
        <taxon>Sanghuangporus</taxon>
    </lineage>
</organism>
<sequence length="395" mass="45905">MKECLDDVLFVASCRRRLEEGLPAHRIDASEIDTYVDLDPARPTGFYMIGKGRYMGCVINRRDVNHLYRKDTLVEKAVTETEYIARLFAEERSGTAIIQTFAGSAMLSCCGWAKVSADFYSNEHDLVLRPPSGMRQPRTLRMLLLEGEPRHSLDDRLRFAIQLSTSVLIVHSLGIVHKDIRPDSVLVFEPLMGDEGDLFPMKLGTPYLANFDRARPDSADTTITPFKYSHYMRVAYTHPVHTTTTEHIRYHMRDDVYSLGVVLIEVALWKSLFSWKERRECYDADFSWFDFSTDKYKRMFLEMGQPEYRNRGWLMRWDLIRLAEKEIPPVMGSKFKDVVVSCLMFGEKSKPTFNESVMKITDTEYENKNESVAFVRDVLSRLRSLNFSYRFLLLP</sequence>
<dbReference type="EMBL" id="LNZH02000050">
    <property type="protein sequence ID" value="OCB91925.1"/>
    <property type="molecule type" value="Genomic_DNA"/>
</dbReference>
<dbReference type="PANTHER" id="PTHR37542:SF3">
    <property type="entry name" value="PRION-INHIBITION AND PROPAGATION HELO DOMAIN-CONTAINING PROTEIN"/>
    <property type="match status" value="1"/>
</dbReference>
<dbReference type="AlphaFoldDB" id="A0A9Q5I5V6"/>
<reference evidence="2" key="1">
    <citation type="submission" date="2016-06" db="EMBL/GenBank/DDBJ databases">
        <title>Draft Genome sequence of the fungus Inonotus baumii.</title>
        <authorList>
            <person name="Zhu H."/>
            <person name="Lin W."/>
        </authorList>
    </citation>
    <scope>NUCLEOTIDE SEQUENCE</scope>
    <source>
        <strain evidence="2">821</strain>
    </source>
</reference>
<evidence type="ECO:0000313" key="3">
    <source>
        <dbReference type="Proteomes" id="UP000757232"/>
    </source>
</evidence>
<dbReference type="Proteomes" id="UP000757232">
    <property type="component" value="Unassembled WGS sequence"/>
</dbReference>
<evidence type="ECO:0000259" key="1">
    <source>
        <dbReference type="PROSITE" id="PS50011"/>
    </source>
</evidence>
<evidence type="ECO:0000313" key="2">
    <source>
        <dbReference type="EMBL" id="OCB91925.1"/>
    </source>
</evidence>
<dbReference type="Gene3D" id="1.10.510.10">
    <property type="entry name" value="Transferase(Phosphotransferase) domain 1"/>
    <property type="match status" value="1"/>
</dbReference>